<keyword evidence="7" id="KW-0325">Glycoprotein</keyword>
<evidence type="ECO:0000256" key="5">
    <source>
        <dbReference type="ARBA" id="ARBA00022801"/>
    </source>
</evidence>
<keyword evidence="4 8" id="KW-0732">Signal</keyword>
<reference evidence="9" key="1">
    <citation type="journal article" date="2013" name="Nature">
        <title>Draft genome of the wheat A-genome progenitor Triticum urartu.</title>
        <authorList>
            <person name="Ling H.Q."/>
            <person name="Zhao S."/>
            <person name="Liu D."/>
            <person name="Wang J."/>
            <person name="Sun H."/>
            <person name="Zhang C."/>
            <person name="Fan H."/>
            <person name="Li D."/>
            <person name="Dong L."/>
            <person name="Tao Y."/>
            <person name="Gao C."/>
            <person name="Wu H."/>
            <person name="Li Y."/>
            <person name="Cui Y."/>
            <person name="Guo X."/>
            <person name="Zheng S."/>
            <person name="Wang B."/>
            <person name="Yu K."/>
            <person name="Liang Q."/>
            <person name="Yang W."/>
            <person name="Lou X."/>
            <person name="Chen J."/>
            <person name="Feng M."/>
            <person name="Jian J."/>
            <person name="Zhang X."/>
            <person name="Luo G."/>
            <person name="Jiang Y."/>
            <person name="Liu J."/>
            <person name="Wang Z."/>
            <person name="Sha Y."/>
            <person name="Zhang B."/>
            <person name="Wu H."/>
            <person name="Tang D."/>
            <person name="Shen Q."/>
            <person name="Xue P."/>
            <person name="Zou S."/>
            <person name="Wang X."/>
            <person name="Liu X."/>
            <person name="Wang F."/>
            <person name="Yang Y."/>
            <person name="An X."/>
            <person name="Dong Z."/>
            <person name="Zhang K."/>
            <person name="Zhang X."/>
            <person name="Luo M.C."/>
            <person name="Dvorak J."/>
            <person name="Tong Y."/>
            <person name="Wang J."/>
            <person name="Yang H."/>
            <person name="Li Z."/>
            <person name="Wang D."/>
            <person name="Zhang A."/>
            <person name="Wang J."/>
        </authorList>
    </citation>
    <scope>NUCLEOTIDE SEQUENCE</scope>
</reference>
<evidence type="ECO:0000256" key="3">
    <source>
        <dbReference type="ARBA" id="ARBA00022670"/>
    </source>
</evidence>
<feature type="chain" id="PRO_5010896301" description="Carboxypeptidase" evidence="8">
    <location>
        <begin position="25"/>
        <end position="538"/>
    </location>
</feature>
<dbReference type="OMA" id="NMVYLDS"/>
<dbReference type="AlphaFoldDB" id="M7YEA8"/>
<comment type="similarity">
    <text evidence="1 8">Belongs to the peptidase S10 family.</text>
</comment>
<organism evidence="9">
    <name type="scientific">Triticum urartu</name>
    <name type="common">Red wild einkorn</name>
    <name type="synonym">Crithodium urartu</name>
    <dbReference type="NCBI Taxonomy" id="4572"/>
    <lineage>
        <taxon>Eukaryota</taxon>
        <taxon>Viridiplantae</taxon>
        <taxon>Streptophyta</taxon>
        <taxon>Embryophyta</taxon>
        <taxon>Tracheophyta</taxon>
        <taxon>Spermatophyta</taxon>
        <taxon>Magnoliopsida</taxon>
        <taxon>Liliopsida</taxon>
        <taxon>Poales</taxon>
        <taxon>Poaceae</taxon>
        <taxon>BOP clade</taxon>
        <taxon>Pooideae</taxon>
        <taxon>Triticodae</taxon>
        <taxon>Triticeae</taxon>
        <taxon>Triticinae</taxon>
        <taxon>Triticum</taxon>
    </lineage>
</organism>
<dbReference type="FunFam" id="3.40.50.1820:FF:000143">
    <property type="entry name" value="Carboxypeptidase"/>
    <property type="match status" value="1"/>
</dbReference>
<protein>
    <recommendedName>
        <fullName evidence="8">Carboxypeptidase</fullName>
        <ecNumber evidence="8">3.4.16.-</ecNumber>
    </recommendedName>
</protein>
<proteinExistence type="inferred from homology"/>
<dbReference type="eggNOG" id="KOG1282">
    <property type="taxonomic scope" value="Eukaryota"/>
</dbReference>
<keyword evidence="5 8" id="KW-0378">Hydrolase</keyword>
<dbReference type="Pfam" id="PF00450">
    <property type="entry name" value="Peptidase_S10"/>
    <property type="match status" value="1"/>
</dbReference>
<evidence type="ECO:0000313" key="9">
    <source>
        <dbReference type="EMBL" id="EMS48673.1"/>
    </source>
</evidence>
<dbReference type="PROSITE" id="PS00131">
    <property type="entry name" value="CARBOXYPEPT_SER_SER"/>
    <property type="match status" value="1"/>
</dbReference>
<keyword evidence="6" id="KW-1015">Disulfide bond</keyword>
<keyword evidence="3 8" id="KW-0645">Protease</keyword>
<keyword evidence="2 8" id="KW-0121">Carboxypeptidase</keyword>
<dbReference type="PRINTS" id="PR00724">
    <property type="entry name" value="CRBOXYPTASEC"/>
</dbReference>
<dbReference type="eggNOG" id="KOG0017">
    <property type="taxonomic scope" value="Eukaryota"/>
</dbReference>
<dbReference type="EMBL" id="KD250307">
    <property type="protein sequence ID" value="EMS48673.1"/>
    <property type="molecule type" value="Genomic_DNA"/>
</dbReference>
<dbReference type="EC" id="3.4.16.-" evidence="8"/>
<dbReference type="PANTHER" id="PTHR11802">
    <property type="entry name" value="SERINE PROTEASE FAMILY S10 SERINE CARBOXYPEPTIDASE"/>
    <property type="match status" value="1"/>
</dbReference>
<dbReference type="CDD" id="cd09272">
    <property type="entry name" value="RNase_HI_RT_Ty1"/>
    <property type="match status" value="1"/>
</dbReference>
<dbReference type="InterPro" id="IPR018202">
    <property type="entry name" value="Ser_caboxypep_ser_AS"/>
</dbReference>
<dbReference type="Gene3D" id="3.40.50.1820">
    <property type="entry name" value="alpha/beta hydrolase"/>
    <property type="match status" value="1"/>
</dbReference>
<evidence type="ECO:0000256" key="1">
    <source>
        <dbReference type="ARBA" id="ARBA00009431"/>
    </source>
</evidence>
<dbReference type="STRING" id="4572.M7YEA8"/>
<evidence type="ECO:0000256" key="2">
    <source>
        <dbReference type="ARBA" id="ARBA00022645"/>
    </source>
</evidence>
<evidence type="ECO:0000256" key="6">
    <source>
        <dbReference type="ARBA" id="ARBA00023157"/>
    </source>
</evidence>
<accession>M7YEA8</accession>
<dbReference type="GO" id="GO:0004185">
    <property type="term" value="F:serine-type carboxypeptidase activity"/>
    <property type="evidence" value="ECO:0007669"/>
    <property type="project" value="UniProtKB-UniRule"/>
</dbReference>
<dbReference type="PANTHER" id="PTHR11802:SF491">
    <property type="entry name" value="OS04G0321700 PROTEIN"/>
    <property type="match status" value="1"/>
</dbReference>
<evidence type="ECO:0000256" key="8">
    <source>
        <dbReference type="RuleBase" id="RU361156"/>
    </source>
</evidence>
<gene>
    <name evidence="9" type="ORF">TRIUR3_24462</name>
</gene>
<evidence type="ECO:0000256" key="4">
    <source>
        <dbReference type="ARBA" id="ARBA00022729"/>
    </source>
</evidence>
<dbReference type="SUPFAM" id="SSF53474">
    <property type="entry name" value="alpha/beta-Hydrolases"/>
    <property type="match status" value="1"/>
</dbReference>
<name>M7YEA8_TRIUA</name>
<feature type="signal peptide" evidence="8">
    <location>
        <begin position="1"/>
        <end position="24"/>
    </location>
</feature>
<dbReference type="GO" id="GO:0006508">
    <property type="term" value="P:proteolysis"/>
    <property type="evidence" value="ECO:0007669"/>
    <property type="project" value="UniProtKB-KW"/>
</dbReference>
<dbReference type="GO" id="GO:0019748">
    <property type="term" value="P:secondary metabolic process"/>
    <property type="evidence" value="ECO:0007669"/>
    <property type="project" value="TreeGrafter"/>
</dbReference>
<dbReference type="InterPro" id="IPR029058">
    <property type="entry name" value="AB_hydrolase_fold"/>
</dbReference>
<dbReference type="GO" id="GO:0016747">
    <property type="term" value="F:acyltransferase activity, transferring groups other than amino-acyl groups"/>
    <property type="evidence" value="ECO:0007669"/>
    <property type="project" value="TreeGrafter"/>
</dbReference>
<sequence length="538" mass="59480">MASTPSLLTLLLALVLPLIPLAVAAPEKHLVTHLPGFDGALPSKHYAGYISVEVLSERARAADPVVLWLNGGPGCSSFDGFVYENGPFNFERGSTPGGLPKLHLNPYSWSKVSSMMYLDSPAGVGMSYSLNKSDYTTGDLKTAADGHTFLLKWFELYPEFQSNPFYISGESYAGIYIPTLADEVVKGAQKALKPRINLKFSCACEVVCVSLQSEVNVCIQGYLIGNGVTDLDYDLNSFVPFAHGMGLISTDLFEDVSAACHGTFWGKELKDLNKYNILAPCYHHPEVQETAFVNSSLPSSFRKLGETERPFPVRKRMAGLSWPLGLPSDELATIWLDDEDVRAAIHAKPKSLIGSWELNTARIDYTHDTGSMVEYHKKFTAMGYRVLIYSGDHDLCIPFTGTEAWVRSLGYRVVDSCHGEARNRQLCLDQQQKLSTEHYLKGCYLLSELKLLRKGPLKVWCDNQSAIAIANNPVQHDRTKHVEIDRFFIKEKLDAGIISLGHVSSGQQFADCLTKGLGTKDCNLACDKMGMIDIYHPS</sequence>
<evidence type="ECO:0000256" key="7">
    <source>
        <dbReference type="ARBA" id="ARBA00023180"/>
    </source>
</evidence>
<dbReference type="InterPro" id="IPR001563">
    <property type="entry name" value="Peptidase_S10"/>
</dbReference>